<gene>
    <name evidence="1" type="ORF">ADK75_34460</name>
</gene>
<dbReference type="EMBL" id="LGUV01000379">
    <property type="protein sequence ID" value="KOG44774.1"/>
    <property type="molecule type" value="Genomic_DNA"/>
</dbReference>
<comment type="caution">
    <text evidence="1">The sequence shown here is derived from an EMBL/GenBank/DDBJ whole genome shotgun (WGS) entry which is preliminary data.</text>
</comment>
<proteinExistence type="predicted"/>
<name>A0A0L8M371_STRVG</name>
<accession>A0A0L8M371</accession>
<reference evidence="2" key="1">
    <citation type="submission" date="2015-07" db="EMBL/GenBank/DDBJ databases">
        <authorList>
            <consortium name="Consortium for Microbial Forensics and Genomics (microFORGE)"/>
            <person name="Knight B.M."/>
            <person name="Roberts D.P."/>
            <person name="Lin D."/>
            <person name="Hari K."/>
            <person name="Fletcher J."/>
            <person name="Melcher U."/>
            <person name="Blagden T."/>
            <person name="Winegar R.A."/>
        </authorList>
    </citation>
    <scope>NUCLEOTIDE SEQUENCE [LARGE SCALE GENOMIC DNA]</scope>
    <source>
        <strain evidence="2">NRRL B-1447</strain>
    </source>
</reference>
<evidence type="ECO:0000313" key="1">
    <source>
        <dbReference type="EMBL" id="KOG44774.1"/>
    </source>
</evidence>
<dbReference type="RefSeq" id="WP_053177132.1">
    <property type="nucleotide sequence ID" value="NZ_LGUV01000379.1"/>
</dbReference>
<dbReference type="OrthoDB" id="4261401at2"/>
<protein>
    <submittedName>
        <fullName evidence="1">Uncharacterized protein</fullName>
    </submittedName>
</protein>
<sequence>MNKPTETAHADLLDAIVEALNVPLPSIAEADERLYYRLLERRALAVRIIVQINRTVTRDPSVAADAIRTRTAEEPVTYTPFEDVKDGGVR</sequence>
<dbReference type="AlphaFoldDB" id="A0A0L8M371"/>
<organism evidence="1 2">
    <name type="scientific">Streptomyces virginiae</name>
    <name type="common">Streptomyces cinnamonensis</name>
    <dbReference type="NCBI Taxonomy" id="1961"/>
    <lineage>
        <taxon>Bacteria</taxon>
        <taxon>Bacillati</taxon>
        <taxon>Actinomycetota</taxon>
        <taxon>Actinomycetes</taxon>
        <taxon>Kitasatosporales</taxon>
        <taxon>Streptomycetaceae</taxon>
        <taxon>Streptomyces</taxon>
    </lineage>
</organism>
<dbReference type="PATRIC" id="fig|1961.12.peg.7604"/>
<evidence type="ECO:0000313" key="2">
    <source>
        <dbReference type="Proteomes" id="UP000037084"/>
    </source>
</evidence>
<dbReference type="Proteomes" id="UP000037084">
    <property type="component" value="Unassembled WGS sequence"/>
</dbReference>